<accession>A0ABP9N4P5</accession>
<dbReference type="NCBIfam" id="NF040974">
    <property type="entry name" value="RepABC_RepC"/>
    <property type="match status" value="1"/>
</dbReference>
<dbReference type="Proteomes" id="UP001500864">
    <property type="component" value="Unassembled WGS sequence"/>
</dbReference>
<evidence type="ECO:0000313" key="4">
    <source>
        <dbReference type="Proteomes" id="UP001500864"/>
    </source>
</evidence>
<dbReference type="InterPro" id="IPR047611">
    <property type="entry name" value="RepABC_RepC"/>
</dbReference>
<evidence type="ECO:0000259" key="2">
    <source>
        <dbReference type="Pfam" id="PF11800"/>
    </source>
</evidence>
<protein>
    <submittedName>
        <fullName evidence="3">Plasmid replication protein RepC</fullName>
    </submittedName>
</protein>
<reference evidence="4" key="1">
    <citation type="journal article" date="2019" name="Int. J. Syst. Evol. Microbiol.">
        <title>The Global Catalogue of Microorganisms (GCM) 10K type strain sequencing project: providing services to taxonomists for standard genome sequencing and annotation.</title>
        <authorList>
            <consortium name="The Broad Institute Genomics Platform"/>
            <consortium name="The Broad Institute Genome Sequencing Center for Infectious Disease"/>
            <person name="Wu L."/>
            <person name="Ma J."/>
        </authorList>
    </citation>
    <scope>NUCLEOTIDE SEQUENCE [LARGE SCALE GENOMIC DNA]</scope>
    <source>
        <strain evidence="4">JCM 17712</strain>
    </source>
</reference>
<dbReference type="Pfam" id="PF11800">
    <property type="entry name" value="RP-C_C"/>
    <property type="match status" value="1"/>
</dbReference>
<dbReference type="InterPro" id="IPR021760">
    <property type="entry name" value="RepC_C"/>
</dbReference>
<evidence type="ECO:0000259" key="1">
    <source>
        <dbReference type="Pfam" id="PF03428"/>
    </source>
</evidence>
<feature type="domain" description="Plasmid replication protein C C-terminal" evidence="2">
    <location>
        <begin position="306"/>
        <end position="404"/>
    </location>
</feature>
<comment type="caution">
    <text evidence="3">The sequence shown here is derived from an EMBL/GenBank/DDBJ whole genome shotgun (WGS) entry which is preliminary data.</text>
</comment>
<evidence type="ECO:0000313" key="3">
    <source>
        <dbReference type="EMBL" id="GAA5109680.1"/>
    </source>
</evidence>
<keyword evidence="4" id="KW-1185">Reference proteome</keyword>
<dbReference type="RefSeq" id="WP_345116743.1">
    <property type="nucleotide sequence ID" value="NZ_BAABIZ010000017.1"/>
</dbReference>
<sequence>MVNKVSGRKLSAHHIEFRKLAENAEMGSVSRGQLIGLVKNLRKTGLIKKNECEILLELLDTTPREEFEKGGLPIVFKGNKRLSYDVGRSVSRVSFLLSRLYDCGFIVMRDSGNFKRFPVYNRNHDIVTACGIDLRILVARYHELKQKVDERLEAYKIQEEALKCFNGLKRQIKASFVAIEVTPFVSTLFSRVQKIFDIVGRPAKASVEKLHKAIGILQWILERFFKQKSSKTRYTYCENKMHIEHTNSNSICNCNKNECSDHSEHTQINHMTSGHKKIAYEKTEKSKTESTLPSKKNKSLQIKPEFLTEALPNVAMFMKYGLQSEGDLIGSMEFLAKMKGISSHAVEEAKKIMGIKKAALAIAIIFEKSCKELVKSSGGYLRGMIAKENRGELYLERSFYALLKEASEEKLKDLCTQKAIKNEPTKPNDQKIYLLKSELNEVLKTLNMQTVSKKIVL</sequence>
<dbReference type="InterPro" id="IPR005090">
    <property type="entry name" value="RepC_N"/>
</dbReference>
<dbReference type="Pfam" id="PF03428">
    <property type="entry name" value="RP-C"/>
    <property type="match status" value="1"/>
</dbReference>
<feature type="domain" description="Plasmid replication protein C N-terminal" evidence="1">
    <location>
        <begin position="8"/>
        <end position="175"/>
    </location>
</feature>
<dbReference type="EMBL" id="BAABIZ010000017">
    <property type="protein sequence ID" value="GAA5109680.1"/>
    <property type="molecule type" value="Genomic_DNA"/>
</dbReference>
<organism evidence="3 4">
    <name type="scientific">Bartonella jaculi</name>
    <dbReference type="NCBI Taxonomy" id="686226"/>
    <lineage>
        <taxon>Bacteria</taxon>
        <taxon>Pseudomonadati</taxon>
        <taxon>Pseudomonadota</taxon>
        <taxon>Alphaproteobacteria</taxon>
        <taxon>Hyphomicrobiales</taxon>
        <taxon>Bartonellaceae</taxon>
        <taxon>Bartonella</taxon>
    </lineage>
</organism>
<proteinExistence type="predicted"/>
<gene>
    <name evidence="3" type="primary">repC_1</name>
    <name evidence="3" type="ORF">GCM10023261_12810</name>
</gene>
<name>A0ABP9N4P5_9HYPH</name>